<gene>
    <name evidence="1" type="ORF">FYJ26_09130</name>
</gene>
<evidence type="ECO:0000313" key="2">
    <source>
        <dbReference type="Proteomes" id="UP000441925"/>
    </source>
</evidence>
<dbReference type="AlphaFoldDB" id="A0A6N7VUJ2"/>
<proteinExistence type="predicted"/>
<comment type="caution">
    <text evidence="1">The sequence shown here is derived from an EMBL/GenBank/DDBJ whole genome shotgun (WGS) entry which is preliminary data.</text>
</comment>
<dbReference type="Proteomes" id="UP000441925">
    <property type="component" value="Unassembled WGS sequence"/>
</dbReference>
<dbReference type="EMBL" id="VULQ01000013">
    <property type="protein sequence ID" value="MSS78552.1"/>
    <property type="molecule type" value="Genomic_DNA"/>
</dbReference>
<reference evidence="1 2" key="1">
    <citation type="submission" date="2019-08" db="EMBL/GenBank/DDBJ databases">
        <title>In-depth cultivation of the pig gut microbiome towards novel bacterial diversity and tailored functional studies.</title>
        <authorList>
            <person name="Wylensek D."/>
            <person name="Hitch T.C.A."/>
            <person name="Clavel T."/>
        </authorList>
    </citation>
    <scope>NUCLEOTIDE SEQUENCE [LARGE SCALE GENOMIC DNA]</scope>
    <source>
        <strain evidence="1 2">WCA-380-WT-2B</strain>
    </source>
</reference>
<dbReference type="RefSeq" id="WP_154541744.1">
    <property type="nucleotide sequence ID" value="NZ_JAXDSU010000099.1"/>
</dbReference>
<evidence type="ECO:0000313" key="1">
    <source>
        <dbReference type="EMBL" id="MSS78552.1"/>
    </source>
</evidence>
<keyword evidence="2" id="KW-1185">Reference proteome</keyword>
<sequence length="239" mass="27695">MRKKQIKTVLNVKLPRKGLKDNFNAFMVENSEFEGKDDIPICPSTMMRFPTKIITFEEARKEIKKEDPDFKATVCFSKDDYKFDSKNSGIWVKPYEWLKFLTPFEAVVQPDFSTNSDFPKVIAKYNTYRMRTVGCFLANNGIPVINNYRSNGVSSFDYCTDGIPENSLVFISTHGCIRDKSNRERLKQGLNYLILKKKPSAIAIYGRVPKEVANTLNSKKIPFKTYKTDLDRRLEESYE</sequence>
<accession>A0A6N7VUJ2</accession>
<name>A0A6N7VUJ2_9FIRM</name>
<organism evidence="1 2">
    <name type="scientific">Anaerococcus porci</name>
    <dbReference type="NCBI Taxonomy" id="2652269"/>
    <lineage>
        <taxon>Bacteria</taxon>
        <taxon>Bacillati</taxon>
        <taxon>Bacillota</taxon>
        <taxon>Tissierellia</taxon>
        <taxon>Tissierellales</taxon>
        <taxon>Peptoniphilaceae</taxon>
        <taxon>Anaerococcus</taxon>
    </lineage>
</organism>
<protein>
    <submittedName>
        <fullName evidence="1">DUF4417 domain-containing protein</fullName>
    </submittedName>
</protein>
<dbReference type="InterPro" id="IPR025530">
    <property type="entry name" value="DUF4417"/>
</dbReference>
<dbReference type="Pfam" id="PF14386">
    <property type="entry name" value="DUF4417"/>
    <property type="match status" value="1"/>
</dbReference>